<dbReference type="EMBL" id="SEYY01006986">
    <property type="protein sequence ID" value="KAB7502673.1"/>
    <property type="molecule type" value="Genomic_DNA"/>
</dbReference>
<dbReference type="AlphaFoldDB" id="A0A5N5T7P1"/>
<dbReference type="InterPro" id="IPR003439">
    <property type="entry name" value="ABC_transporter-like_ATP-bd"/>
</dbReference>
<dbReference type="SUPFAM" id="SSF90123">
    <property type="entry name" value="ABC transporter transmembrane region"/>
    <property type="match status" value="1"/>
</dbReference>
<reference evidence="11 12" key="1">
    <citation type="journal article" date="2019" name="PLoS Biol.">
        <title>Sex chromosomes control vertical transmission of feminizing Wolbachia symbionts in an isopod.</title>
        <authorList>
            <person name="Becking T."/>
            <person name="Chebbi M.A."/>
            <person name="Giraud I."/>
            <person name="Moumen B."/>
            <person name="Laverre T."/>
            <person name="Caubet Y."/>
            <person name="Peccoud J."/>
            <person name="Gilbert C."/>
            <person name="Cordaux R."/>
        </authorList>
    </citation>
    <scope>NUCLEOTIDE SEQUENCE [LARGE SCALE GENOMIC DNA]</scope>
    <source>
        <strain evidence="11">ANa2</strain>
        <tissue evidence="11">Whole body excluding digestive tract and cuticle</tissue>
    </source>
</reference>
<evidence type="ECO:0000256" key="9">
    <source>
        <dbReference type="SAM" id="Phobius"/>
    </source>
</evidence>
<dbReference type="InterPro" id="IPR011527">
    <property type="entry name" value="ABC1_TM_dom"/>
</dbReference>
<evidence type="ECO:0000256" key="7">
    <source>
        <dbReference type="ARBA" id="ARBA00022989"/>
    </source>
</evidence>
<name>A0A5N5T7P1_9CRUS</name>
<dbReference type="Pfam" id="PF00005">
    <property type="entry name" value="ABC_tran"/>
    <property type="match status" value="1"/>
</dbReference>
<dbReference type="InterPro" id="IPR050173">
    <property type="entry name" value="ABC_transporter_C-like"/>
</dbReference>
<dbReference type="Gene3D" id="1.20.1560.10">
    <property type="entry name" value="ABC transporter type 1, transmembrane domain"/>
    <property type="match status" value="1"/>
</dbReference>
<dbReference type="GO" id="GO:0140359">
    <property type="term" value="F:ABC-type transporter activity"/>
    <property type="evidence" value="ECO:0007669"/>
    <property type="project" value="InterPro"/>
</dbReference>
<evidence type="ECO:0000313" key="12">
    <source>
        <dbReference type="Proteomes" id="UP000326759"/>
    </source>
</evidence>
<feature type="domain" description="ABC transmembrane type-1" evidence="10">
    <location>
        <begin position="1"/>
        <end position="95"/>
    </location>
</feature>
<protein>
    <submittedName>
        <fullName evidence="11">Multidrug resistance-associated protein 4</fullName>
    </submittedName>
</protein>
<sequence length="323" mass="37082">MGKIFSKYRRKTAQQTDERIQLISEVVNVMKVIKMYTWERAFTKHIEDARWLELKKILRANFFRAINMTLFFTSSKIIVFLSLLVFVLTGNEMTAEKRPFSFMNVTFPKNLFHSCLQFLISFCNEPHSSNNLRLTMTLHFPMAISMGSETLASCKRIQRFLEMEEREESNKVVSSTRRPKPEECFVKASSVYARWNSASKEDDLHNISFSVKRGEVLTVVGHVGAGKSSLLQAILRELPLRKGMIRVQGKLAYASQEPWIFSGSIRDNILFGQPFIKGRYTEIIRVCALQKDMNNFPNSDFTLVGERGIALSGGQKARINLAR</sequence>
<evidence type="ECO:0000256" key="1">
    <source>
        <dbReference type="ARBA" id="ARBA00004141"/>
    </source>
</evidence>
<keyword evidence="4 9" id="KW-0812">Transmembrane</keyword>
<evidence type="ECO:0000256" key="2">
    <source>
        <dbReference type="ARBA" id="ARBA00009726"/>
    </source>
</evidence>
<evidence type="ECO:0000256" key="4">
    <source>
        <dbReference type="ARBA" id="ARBA00022692"/>
    </source>
</evidence>
<dbReference type="Pfam" id="PF00664">
    <property type="entry name" value="ABC_membrane"/>
    <property type="match status" value="1"/>
</dbReference>
<dbReference type="InterPro" id="IPR027417">
    <property type="entry name" value="P-loop_NTPase"/>
</dbReference>
<dbReference type="SUPFAM" id="SSF52540">
    <property type="entry name" value="P-loop containing nucleoside triphosphate hydrolases"/>
    <property type="match status" value="1"/>
</dbReference>
<organism evidence="11 12">
    <name type="scientific">Armadillidium nasatum</name>
    <dbReference type="NCBI Taxonomy" id="96803"/>
    <lineage>
        <taxon>Eukaryota</taxon>
        <taxon>Metazoa</taxon>
        <taxon>Ecdysozoa</taxon>
        <taxon>Arthropoda</taxon>
        <taxon>Crustacea</taxon>
        <taxon>Multicrustacea</taxon>
        <taxon>Malacostraca</taxon>
        <taxon>Eumalacostraca</taxon>
        <taxon>Peracarida</taxon>
        <taxon>Isopoda</taxon>
        <taxon>Oniscidea</taxon>
        <taxon>Crinocheta</taxon>
        <taxon>Armadillidiidae</taxon>
        <taxon>Armadillidium</taxon>
    </lineage>
</organism>
<keyword evidence="7 9" id="KW-1133">Transmembrane helix</keyword>
<keyword evidence="6" id="KW-0067">ATP-binding</keyword>
<dbReference type="GO" id="GO:0016887">
    <property type="term" value="F:ATP hydrolysis activity"/>
    <property type="evidence" value="ECO:0007669"/>
    <property type="project" value="InterPro"/>
</dbReference>
<dbReference type="GO" id="GO:0005524">
    <property type="term" value="F:ATP binding"/>
    <property type="evidence" value="ECO:0007669"/>
    <property type="project" value="UniProtKB-KW"/>
</dbReference>
<comment type="subcellular location">
    <subcellularLocation>
        <location evidence="1">Membrane</location>
        <topology evidence="1">Multi-pass membrane protein</topology>
    </subcellularLocation>
</comment>
<comment type="similarity">
    <text evidence="2">Belongs to the ABC transporter superfamily. ABCC family. Conjugate transporter (TC 3.A.1.208) subfamily.</text>
</comment>
<comment type="caution">
    <text evidence="11">The sequence shown here is derived from an EMBL/GenBank/DDBJ whole genome shotgun (WGS) entry which is preliminary data.</text>
</comment>
<keyword evidence="12" id="KW-1185">Reference proteome</keyword>
<dbReference type="GO" id="GO:0016020">
    <property type="term" value="C:membrane"/>
    <property type="evidence" value="ECO:0007669"/>
    <property type="project" value="UniProtKB-SubCell"/>
</dbReference>
<evidence type="ECO:0000256" key="6">
    <source>
        <dbReference type="ARBA" id="ARBA00022840"/>
    </source>
</evidence>
<evidence type="ECO:0000256" key="8">
    <source>
        <dbReference type="ARBA" id="ARBA00023136"/>
    </source>
</evidence>
<feature type="transmembrane region" description="Helical" evidence="9">
    <location>
        <begin position="65"/>
        <end position="88"/>
    </location>
</feature>
<keyword evidence="5" id="KW-0547">Nucleotide-binding</keyword>
<dbReference type="InterPro" id="IPR036640">
    <property type="entry name" value="ABC1_TM_sf"/>
</dbReference>
<keyword evidence="8 9" id="KW-0472">Membrane</keyword>
<dbReference type="PANTHER" id="PTHR24223:SF456">
    <property type="entry name" value="MULTIDRUG RESISTANCE-ASSOCIATED PROTEIN LETHAL(2)03659"/>
    <property type="match status" value="1"/>
</dbReference>
<keyword evidence="3" id="KW-0813">Transport</keyword>
<dbReference type="PROSITE" id="PS50929">
    <property type="entry name" value="ABC_TM1F"/>
    <property type="match status" value="1"/>
</dbReference>
<evidence type="ECO:0000313" key="11">
    <source>
        <dbReference type="EMBL" id="KAB7502673.1"/>
    </source>
</evidence>
<evidence type="ECO:0000256" key="5">
    <source>
        <dbReference type="ARBA" id="ARBA00022741"/>
    </source>
</evidence>
<dbReference type="OrthoDB" id="10056452at2759"/>
<gene>
    <name evidence="11" type="primary">ABCC4_0</name>
    <name evidence="11" type="ORF">Anas_09359</name>
</gene>
<accession>A0A5N5T7P1</accession>
<dbReference type="PANTHER" id="PTHR24223">
    <property type="entry name" value="ATP-BINDING CASSETTE SUB-FAMILY C"/>
    <property type="match status" value="1"/>
</dbReference>
<dbReference type="Proteomes" id="UP000326759">
    <property type="component" value="Unassembled WGS sequence"/>
</dbReference>
<evidence type="ECO:0000256" key="3">
    <source>
        <dbReference type="ARBA" id="ARBA00022448"/>
    </source>
</evidence>
<dbReference type="Gene3D" id="3.40.50.300">
    <property type="entry name" value="P-loop containing nucleotide triphosphate hydrolases"/>
    <property type="match status" value="1"/>
</dbReference>
<evidence type="ECO:0000259" key="10">
    <source>
        <dbReference type="PROSITE" id="PS50929"/>
    </source>
</evidence>
<proteinExistence type="inferred from homology"/>